<gene>
    <name evidence="2" type="ORF">KDK67_10275</name>
</gene>
<dbReference type="PANTHER" id="PTHR11461:SF211">
    <property type="entry name" value="GH10112P-RELATED"/>
    <property type="match status" value="1"/>
</dbReference>
<reference evidence="2" key="2">
    <citation type="submission" date="2021-04" db="EMBL/GenBank/DDBJ databases">
        <authorList>
            <person name="Dong X."/>
        </authorList>
    </citation>
    <scope>NUCLEOTIDE SEQUENCE</scope>
    <source>
        <strain evidence="2">LLY</strain>
    </source>
</reference>
<dbReference type="InterPro" id="IPR042178">
    <property type="entry name" value="Serpin_sf_1"/>
</dbReference>
<dbReference type="AlphaFoldDB" id="A0A9E4ZGA9"/>
<sequence length="150" mass="17043">MHLFEGIKYFIVFIFENDLTLGYYNELKNNLNSDEVKILLPKFTFEAKAKLNEPLQNMGIVDAFDSGMADFSGISASGGLFISEVVHQAYIGVNEKGTEAATEIVMEEELPYYKYEFTADHPFMFFIEDKRAGSILFMGKVENPEYGEMS</sequence>
<dbReference type="PROSITE" id="PS00284">
    <property type="entry name" value="SERPIN"/>
    <property type="match status" value="1"/>
</dbReference>
<name>A0A9E4ZGA9_9EURY</name>
<dbReference type="PANTHER" id="PTHR11461">
    <property type="entry name" value="SERINE PROTEASE INHIBITOR, SERPIN"/>
    <property type="match status" value="1"/>
</dbReference>
<comment type="caution">
    <text evidence="2">The sequence shown here is derived from an EMBL/GenBank/DDBJ whole genome shotgun (WGS) entry which is preliminary data.</text>
</comment>
<accession>A0A9E4ZGA9</accession>
<dbReference type="InterPro" id="IPR023795">
    <property type="entry name" value="Serpin_CS"/>
</dbReference>
<dbReference type="Gene3D" id="3.30.497.10">
    <property type="entry name" value="Antithrombin, subunit I, domain 2"/>
    <property type="match status" value="1"/>
</dbReference>
<dbReference type="Pfam" id="PF00079">
    <property type="entry name" value="Serpin"/>
    <property type="match status" value="1"/>
</dbReference>
<dbReference type="SUPFAM" id="SSF56574">
    <property type="entry name" value="Serpins"/>
    <property type="match status" value="1"/>
</dbReference>
<organism evidence="2 3">
    <name type="scientific">Methanococcoides seepicolus</name>
    <dbReference type="NCBI Taxonomy" id="2828780"/>
    <lineage>
        <taxon>Archaea</taxon>
        <taxon>Methanobacteriati</taxon>
        <taxon>Methanobacteriota</taxon>
        <taxon>Stenosarchaea group</taxon>
        <taxon>Methanomicrobia</taxon>
        <taxon>Methanosarcinales</taxon>
        <taxon>Methanosarcinaceae</taxon>
        <taxon>Methanococcoides</taxon>
    </lineage>
</organism>
<dbReference type="GO" id="GO:0004867">
    <property type="term" value="F:serine-type endopeptidase inhibitor activity"/>
    <property type="evidence" value="ECO:0007669"/>
    <property type="project" value="InterPro"/>
</dbReference>
<dbReference type="Gene3D" id="2.30.39.10">
    <property type="entry name" value="Alpha-1-antitrypsin, domain 1"/>
    <property type="match status" value="1"/>
</dbReference>
<proteinExistence type="predicted"/>
<dbReference type="EMBL" id="JAGSOI010000045">
    <property type="protein sequence ID" value="MCM1987363.1"/>
    <property type="molecule type" value="Genomic_DNA"/>
</dbReference>
<reference evidence="2" key="1">
    <citation type="journal article" date="2021" name="mSystems">
        <title>Bacteria and Archaea Synergistically Convert Glycine Betaine to Biogenic Methane in the Formosa Cold Seep of the South China Sea.</title>
        <authorList>
            <person name="Li L."/>
            <person name="Zhang W."/>
            <person name="Zhang S."/>
            <person name="Song L."/>
            <person name="Sun Q."/>
            <person name="Zhang H."/>
            <person name="Xiang H."/>
            <person name="Dong X."/>
        </authorList>
    </citation>
    <scope>NUCLEOTIDE SEQUENCE</scope>
    <source>
        <strain evidence="2">LLY</strain>
    </source>
</reference>
<evidence type="ECO:0000259" key="1">
    <source>
        <dbReference type="Pfam" id="PF00079"/>
    </source>
</evidence>
<keyword evidence="3" id="KW-1185">Reference proteome</keyword>
<protein>
    <recommendedName>
        <fullName evidence="1">Serpin domain-containing protein</fullName>
    </recommendedName>
</protein>
<dbReference type="InterPro" id="IPR036186">
    <property type="entry name" value="Serpin_sf"/>
</dbReference>
<feature type="domain" description="Serpin" evidence="1">
    <location>
        <begin position="15"/>
        <end position="144"/>
    </location>
</feature>
<evidence type="ECO:0000313" key="2">
    <source>
        <dbReference type="EMBL" id="MCM1987363.1"/>
    </source>
</evidence>
<dbReference type="Proteomes" id="UP001056766">
    <property type="component" value="Unassembled WGS sequence"/>
</dbReference>
<dbReference type="InterPro" id="IPR000215">
    <property type="entry name" value="Serpin_fam"/>
</dbReference>
<dbReference type="InterPro" id="IPR023796">
    <property type="entry name" value="Serpin_dom"/>
</dbReference>
<evidence type="ECO:0000313" key="3">
    <source>
        <dbReference type="Proteomes" id="UP001056766"/>
    </source>
</evidence>
<dbReference type="InterPro" id="IPR042185">
    <property type="entry name" value="Serpin_sf_2"/>
</dbReference>
<dbReference type="GO" id="GO:0005615">
    <property type="term" value="C:extracellular space"/>
    <property type="evidence" value="ECO:0007669"/>
    <property type="project" value="InterPro"/>
</dbReference>